<dbReference type="Pfam" id="PF17957">
    <property type="entry name" value="Big_7"/>
    <property type="match status" value="1"/>
</dbReference>
<accession>X0RZV0</accession>
<evidence type="ECO:0000256" key="1">
    <source>
        <dbReference type="ARBA" id="ARBA00022801"/>
    </source>
</evidence>
<dbReference type="InterPro" id="IPR002772">
    <property type="entry name" value="Glyco_hydro_3_C"/>
</dbReference>
<dbReference type="Pfam" id="PF01915">
    <property type="entry name" value="Glyco_hydro_3_C"/>
    <property type="match status" value="1"/>
</dbReference>
<dbReference type="PANTHER" id="PTHR30620:SF77">
    <property type="entry name" value="LYSOSOMAL BETA GLUCOSIDASE-LIKE"/>
    <property type="match status" value="1"/>
</dbReference>
<evidence type="ECO:0000313" key="3">
    <source>
        <dbReference type="EMBL" id="GAF68511.1"/>
    </source>
</evidence>
<dbReference type="InterPro" id="IPR051915">
    <property type="entry name" value="Cellulose_Degrad_GH3"/>
</dbReference>
<dbReference type="PANTHER" id="PTHR30620">
    <property type="entry name" value="PERIPLASMIC BETA-GLUCOSIDASE-RELATED"/>
    <property type="match status" value="1"/>
</dbReference>
<dbReference type="InterPro" id="IPR008979">
    <property type="entry name" value="Galactose-bd-like_sf"/>
</dbReference>
<dbReference type="Gene3D" id="2.60.120.260">
    <property type="entry name" value="Galactose-binding domain-like"/>
    <property type="match status" value="1"/>
</dbReference>
<name>X0RZV0_9ZZZZ</name>
<dbReference type="GO" id="GO:0009251">
    <property type="term" value="P:glucan catabolic process"/>
    <property type="evidence" value="ECO:0007669"/>
    <property type="project" value="TreeGrafter"/>
</dbReference>
<proteinExistence type="predicted"/>
<keyword evidence="1" id="KW-0378">Hydrolase</keyword>
<comment type="caution">
    <text evidence="3">The sequence shown here is derived from an EMBL/GenBank/DDBJ whole genome shotgun (WGS) entry which is preliminary data.</text>
</comment>
<feature type="non-terminal residue" evidence="3">
    <location>
        <position position="388"/>
    </location>
</feature>
<dbReference type="AlphaFoldDB" id="X0RZV0"/>
<dbReference type="Gene3D" id="3.40.50.1700">
    <property type="entry name" value="Glycoside hydrolase family 3 C-terminal domain"/>
    <property type="match status" value="1"/>
</dbReference>
<dbReference type="SUPFAM" id="SSF49785">
    <property type="entry name" value="Galactose-binding domain-like"/>
    <property type="match status" value="1"/>
</dbReference>
<feature type="non-terminal residue" evidence="3">
    <location>
        <position position="1"/>
    </location>
</feature>
<organism evidence="3">
    <name type="scientific">marine sediment metagenome</name>
    <dbReference type="NCBI Taxonomy" id="412755"/>
    <lineage>
        <taxon>unclassified sequences</taxon>
        <taxon>metagenomes</taxon>
        <taxon>ecological metagenomes</taxon>
    </lineage>
</organism>
<dbReference type="CDD" id="cd04080">
    <property type="entry name" value="CBM6_cellulase-like"/>
    <property type="match status" value="1"/>
</dbReference>
<dbReference type="GO" id="GO:0008422">
    <property type="term" value="F:beta-glucosidase activity"/>
    <property type="evidence" value="ECO:0007669"/>
    <property type="project" value="TreeGrafter"/>
</dbReference>
<dbReference type="Gene3D" id="2.60.40.10">
    <property type="entry name" value="Immunoglobulins"/>
    <property type="match status" value="1"/>
</dbReference>
<dbReference type="SUPFAM" id="SSF52279">
    <property type="entry name" value="Beta-D-glucan exohydrolase, C-terminal domain"/>
    <property type="match status" value="1"/>
</dbReference>
<dbReference type="EMBL" id="BARS01007710">
    <property type="protein sequence ID" value="GAF68511.1"/>
    <property type="molecule type" value="Genomic_DNA"/>
</dbReference>
<gene>
    <name evidence="3" type="ORF">S01H1_14795</name>
</gene>
<dbReference type="InterPro" id="IPR013783">
    <property type="entry name" value="Ig-like_fold"/>
</dbReference>
<sequence length="388" mass="40260">DVARQAVRKSLVLLKNDGVLPISKNSNVFVAGKNANDIGNQCGGWTITWQGSSGNITTGTTILQGIQNEVVSGGGSVTFSEAGTGSAGHDVAIVVIGETPYAEGAGDDGSLVLDPTDISCLSNISGIPTVVVLVSGRPMMISDYINNWNGFVAAWLPGTEGDGIAEVLFGNYDFTGKLPHTWPINIAQVPINNGDSPYDPLFAYGYGLDYTSIAPTVSVTNPSDGANLPAGNIVIDATASDSDGFIATVEFYEGSNYLGQDTTAPYSFTWVSVPDGCYTIMAKAIDDVGLSTTDTISITVGTGCSGQLPFNGTPSAIPGKIEAEDFDTGGEGVAYHDTDAGNNGGQYRAEDVDIEGCTDTGGGYNVGWMANNEWLEYTVDVPTAGTYT</sequence>
<protein>
    <recommendedName>
        <fullName evidence="2">Glycoside hydrolase family 3 C-terminal domain-containing protein</fullName>
    </recommendedName>
</protein>
<evidence type="ECO:0000259" key="2">
    <source>
        <dbReference type="Pfam" id="PF01915"/>
    </source>
</evidence>
<reference evidence="3" key="1">
    <citation type="journal article" date="2014" name="Front. Microbiol.">
        <title>High frequency of phylogenetically diverse reductive dehalogenase-homologous genes in deep subseafloor sedimentary metagenomes.</title>
        <authorList>
            <person name="Kawai M."/>
            <person name="Futagami T."/>
            <person name="Toyoda A."/>
            <person name="Takaki Y."/>
            <person name="Nishi S."/>
            <person name="Hori S."/>
            <person name="Arai W."/>
            <person name="Tsubouchi T."/>
            <person name="Morono Y."/>
            <person name="Uchiyama I."/>
            <person name="Ito T."/>
            <person name="Fujiyama A."/>
            <person name="Inagaki F."/>
            <person name="Takami H."/>
        </authorList>
    </citation>
    <scope>NUCLEOTIDE SEQUENCE</scope>
    <source>
        <strain evidence="3">Expedition CK06-06</strain>
    </source>
</reference>
<feature type="domain" description="Glycoside hydrolase family 3 C-terminal" evidence="2">
    <location>
        <begin position="11"/>
        <end position="210"/>
    </location>
</feature>
<dbReference type="InterPro" id="IPR036881">
    <property type="entry name" value="Glyco_hydro_3_C_sf"/>
</dbReference>